<name>E6LIG6_ENTI1</name>
<dbReference type="Proteomes" id="UP000010296">
    <property type="component" value="Unassembled WGS sequence"/>
</dbReference>
<sequence length="72" mass="8417">MFLPFADKGQIFEEKKKEQSGASQRKNGHRKVVVQDKYQCFHCKKSAISSIIPKKLKKESQKWHSYFLSTAQ</sequence>
<reference evidence="2 3" key="1">
    <citation type="submission" date="2010-12" db="EMBL/GenBank/DDBJ databases">
        <authorList>
            <person name="Muzny D."/>
            <person name="Qin X."/>
            <person name="Deng J."/>
            <person name="Jiang H."/>
            <person name="Liu Y."/>
            <person name="Qu J."/>
            <person name="Song X.-Z."/>
            <person name="Zhang L."/>
            <person name="Thornton R."/>
            <person name="Coyle M."/>
            <person name="Francisco L."/>
            <person name="Jackson L."/>
            <person name="Javaid M."/>
            <person name="Korchina V."/>
            <person name="Kovar C."/>
            <person name="Mata R."/>
            <person name="Mathew T."/>
            <person name="Ngo R."/>
            <person name="Nguyen L."/>
            <person name="Nguyen N."/>
            <person name="Okwuonu G."/>
            <person name="Ongeri F."/>
            <person name="Pham C."/>
            <person name="Simmons D."/>
            <person name="Wilczek-Boney K."/>
            <person name="Hale W."/>
            <person name="Jakkamsetti A."/>
            <person name="Pham P."/>
            <person name="Ruth R."/>
            <person name="San Lucas F."/>
            <person name="Warren J."/>
            <person name="Zhang J."/>
            <person name="Zhao Z."/>
            <person name="Zhou C."/>
            <person name="Zhu D."/>
            <person name="Lee S."/>
            <person name="Bess C."/>
            <person name="Blankenburg K."/>
            <person name="Forbes L."/>
            <person name="Fu Q."/>
            <person name="Gubbala S."/>
            <person name="Hirani K."/>
            <person name="Jayaseelan J.C."/>
            <person name="Lara F."/>
            <person name="Munidasa M."/>
            <person name="Palculict T."/>
            <person name="Patil S."/>
            <person name="Pu L.-L."/>
            <person name="Saada N."/>
            <person name="Tang L."/>
            <person name="Weissenberger G."/>
            <person name="Zhu Y."/>
            <person name="Hemphill L."/>
            <person name="Shang Y."/>
            <person name="Youmans B."/>
            <person name="Ayvaz T."/>
            <person name="Ross M."/>
            <person name="Santibanez J."/>
            <person name="Aqrawi P."/>
            <person name="Gross S."/>
            <person name="Joshi V."/>
            <person name="Fowler G."/>
            <person name="Nazareth L."/>
            <person name="Reid J."/>
            <person name="Worley K."/>
            <person name="Petrosino J."/>
            <person name="Highlander S."/>
            <person name="Gibbs R."/>
        </authorList>
    </citation>
    <scope>NUCLEOTIDE SEQUENCE [LARGE SCALE GENOMIC DNA]</scope>
    <source>
        <strain evidence="3">DSM 15952 / CCUG 50447 / LMG 22039 / TP 1.5</strain>
    </source>
</reference>
<gene>
    <name evidence="2" type="ORF">HMPREF9088_2156</name>
</gene>
<feature type="region of interest" description="Disordered" evidence="1">
    <location>
        <begin position="1"/>
        <end position="30"/>
    </location>
</feature>
<feature type="compositionally biased region" description="Basic and acidic residues" evidence="1">
    <location>
        <begin position="10"/>
        <end position="19"/>
    </location>
</feature>
<dbReference type="AlphaFoldDB" id="E6LIG6"/>
<keyword evidence="3" id="KW-1185">Reference proteome</keyword>
<proteinExistence type="predicted"/>
<organism evidence="2 3">
    <name type="scientific">Enterococcus italicus (strain DSM 15952 / CCUG 50447 / LMG 22039 / TP 1.5)</name>
    <dbReference type="NCBI Taxonomy" id="888064"/>
    <lineage>
        <taxon>Bacteria</taxon>
        <taxon>Bacillati</taxon>
        <taxon>Bacillota</taxon>
        <taxon>Bacilli</taxon>
        <taxon>Lactobacillales</taxon>
        <taxon>Enterococcaceae</taxon>
        <taxon>Enterococcus</taxon>
    </lineage>
</organism>
<evidence type="ECO:0000313" key="2">
    <source>
        <dbReference type="EMBL" id="EFU73041.1"/>
    </source>
</evidence>
<evidence type="ECO:0000256" key="1">
    <source>
        <dbReference type="SAM" id="MobiDB-lite"/>
    </source>
</evidence>
<protein>
    <submittedName>
        <fullName evidence="2">Uncharacterized protein</fullName>
    </submittedName>
</protein>
<comment type="caution">
    <text evidence="2">The sequence shown here is derived from an EMBL/GenBank/DDBJ whole genome shotgun (WGS) entry which is preliminary data.</text>
</comment>
<dbReference type="HOGENOM" id="CLU_2716180_0_0_9"/>
<evidence type="ECO:0000313" key="3">
    <source>
        <dbReference type="Proteomes" id="UP000010296"/>
    </source>
</evidence>
<accession>E6LIG6</accession>
<dbReference type="EMBL" id="AEPV01000086">
    <property type="protein sequence ID" value="EFU73041.1"/>
    <property type="molecule type" value="Genomic_DNA"/>
</dbReference>
<dbReference type="STRING" id="888064.HMPREF9088_2156"/>